<evidence type="ECO:0000256" key="1">
    <source>
        <dbReference type="ARBA" id="ARBA00008542"/>
    </source>
</evidence>
<name>A0A4R5TPI7_9GAMM</name>
<reference evidence="3 4" key="1">
    <citation type="submission" date="2019-03" db="EMBL/GenBank/DDBJ databases">
        <title>Luteimonas zhaokaii sp.nov., isolated from the rectal contents of Plateau pika in Yushu, Qinghai Province, China.</title>
        <authorList>
            <person name="Zhang G."/>
        </authorList>
    </citation>
    <scope>NUCLEOTIDE SEQUENCE [LARGE SCALE GENOMIC DNA]</scope>
    <source>
        <strain evidence="3 4">B9</strain>
    </source>
</reference>
<dbReference type="InterPro" id="IPR006286">
    <property type="entry name" value="C56_PfpI-like"/>
</dbReference>
<dbReference type="PANTHER" id="PTHR42733">
    <property type="entry name" value="DJ-1 PROTEIN"/>
    <property type="match status" value="1"/>
</dbReference>
<dbReference type="GO" id="GO:0016740">
    <property type="term" value="F:transferase activity"/>
    <property type="evidence" value="ECO:0007669"/>
    <property type="project" value="UniProtKB-KW"/>
</dbReference>
<sequence length="189" mass="20362">MGQLSGKRVAILATHGFEQSELTEPLRALREQQADVDVVSPESGKVQGFKHFDRGDEVPVDTVLSDADPKDYDALVIPGGLFNPDALRVDEDALAFTRSFFEAGKPVAAICHGPWVLANAGVLEGRSVTSVPNIRKDLENAGAKWSDDEVIVDQGLVTSRTPDDLPAFCAKLVEEIAEGKHRGQQRSAA</sequence>
<dbReference type="CDD" id="cd03134">
    <property type="entry name" value="GATase1_PfpI_like"/>
    <property type="match status" value="1"/>
</dbReference>
<evidence type="ECO:0000259" key="2">
    <source>
        <dbReference type="Pfam" id="PF01965"/>
    </source>
</evidence>
<feature type="domain" description="DJ-1/PfpI" evidence="2">
    <location>
        <begin position="7"/>
        <end position="175"/>
    </location>
</feature>
<dbReference type="EMBL" id="SMTF01000022">
    <property type="protein sequence ID" value="TDK19563.1"/>
    <property type="molecule type" value="Genomic_DNA"/>
</dbReference>
<dbReference type="InterPro" id="IPR002818">
    <property type="entry name" value="DJ-1/PfpI"/>
</dbReference>
<proteinExistence type="inferred from homology"/>
<gene>
    <name evidence="3" type="ORF">E2F46_16680</name>
</gene>
<evidence type="ECO:0000313" key="3">
    <source>
        <dbReference type="EMBL" id="TDK19563.1"/>
    </source>
</evidence>
<organism evidence="3 4">
    <name type="scientific">Luteimonas aestuarii</name>
    <dbReference type="NCBI Taxonomy" id="453837"/>
    <lineage>
        <taxon>Bacteria</taxon>
        <taxon>Pseudomonadati</taxon>
        <taxon>Pseudomonadota</taxon>
        <taxon>Gammaproteobacteria</taxon>
        <taxon>Lysobacterales</taxon>
        <taxon>Lysobacteraceae</taxon>
        <taxon>Luteimonas</taxon>
    </lineage>
</organism>
<dbReference type="PANTHER" id="PTHR42733:SF12">
    <property type="entry name" value="PROTEINASE"/>
    <property type="match status" value="1"/>
</dbReference>
<dbReference type="Gene3D" id="3.40.50.880">
    <property type="match status" value="1"/>
</dbReference>
<dbReference type="PROSITE" id="PS51276">
    <property type="entry name" value="PEPTIDASE_C56_PFPI"/>
    <property type="match status" value="1"/>
</dbReference>
<dbReference type="NCBIfam" id="TIGR01382">
    <property type="entry name" value="PfpI"/>
    <property type="match status" value="1"/>
</dbReference>
<keyword evidence="3" id="KW-0315">Glutamine amidotransferase</keyword>
<comment type="similarity">
    <text evidence="1">Belongs to the peptidase C56 family.</text>
</comment>
<evidence type="ECO:0000313" key="4">
    <source>
        <dbReference type="Proteomes" id="UP000294796"/>
    </source>
</evidence>
<dbReference type="Pfam" id="PF01965">
    <property type="entry name" value="DJ-1_PfpI"/>
    <property type="match status" value="1"/>
</dbReference>
<dbReference type="InterPro" id="IPR029062">
    <property type="entry name" value="Class_I_gatase-like"/>
</dbReference>
<comment type="caution">
    <text evidence="3">The sequence shown here is derived from an EMBL/GenBank/DDBJ whole genome shotgun (WGS) entry which is preliminary data.</text>
</comment>
<dbReference type="SUPFAM" id="SSF52317">
    <property type="entry name" value="Class I glutamine amidotransferase-like"/>
    <property type="match status" value="1"/>
</dbReference>
<protein>
    <submittedName>
        <fullName evidence="3">Type 1 glutamine amidotransferase</fullName>
    </submittedName>
</protein>
<keyword evidence="3" id="KW-0808">Transferase</keyword>
<dbReference type="RefSeq" id="WP_133323718.1">
    <property type="nucleotide sequence ID" value="NZ_SMTF01000022.1"/>
</dbReference>
<dbReference type="AlphaFoldDB" id="A0A4R5TPI7"/>
<dbReference type="Proteomes" id="UP000294796">
    <property type="component" value="Unassembled WGS sequence"/>
</dbReference>
<accession>A0A4R5TPI7</accession>
<dbReference type="OrthoDB" id="9792284at2"/>
<keyword evidence="4" id="KW-1185">Reference proteome</keyword>